<comment type="subunit">
    <text evidence="6">Homotetramer. Forms an RuvA(8)-RuvB(12)-Holliday junction (HJ) complex. HJ DNA is sandwiched between 2 RuvA tetramers; dsDNA enters through RuvA and exits via RuvB. An RuvB hexamer assembles on each DNA strand where it exits the tetramer. Each RuvB hexamer is contacted by two RuvA subunits (via domain III) on 2 adjacent RuvB subunits; this complex drives branch migration. In the full resolvosome a probable DNA-RuvA(4)-RuvB(12)-RuvC(2) complex forms which resolves the HJ.</text>
</comment>
<gene>
    <name evidence="6" type="primary">ruvA</name>
    <name evidence="8" type="ORF">DFJ64_3708</name>
</gene>
<evidence type="ECO:0000313" key="8">
    <source>
        <dbReference type="EMBL" id="REF38233.1"/>
    </source>
</evidence>
<keyword evidence="8" id="KW-0378">Hydrolase</keyword>
<dbReference type="AlphaFoldDB" id="A0A3D9VC03"/>
<dbReference type="SUPFAM" id="SSF50249">
    <property type="entry name" value="Nucleic acid-binding proteins"/>
    <property type="match status" value="1"/>
</dbReference>
<keyword evidence="3 6" id="KW-0238">DNA-binding</keyword>
<comment type="similarity">
    <text evidence="6">Belongs to the RuvA family.</text>
</comment>
<evidence type="ECO:0000256" key="4">
    <source>
        <dbReference type="ARBA" id="ARBA00023172"/>
    </source>
</evidence>
<dbReference type="InterPro" id="IPR011114">
    <property type="entry name" value="RuvA_C"/>
</dbReference>
<protein>
    <recommendedName>
        <fullName evidence="6">Holliday junction branch migration complex subunit RuvA</fullName>
    </recommendedName>
</protein>
<dbReference type="EMBL" id="QTUC01000001">
    <property type="protein sequence ID" value="REF38233.1"/>
    <property type="molecule type" value="Genomic_DNA"/>
</dbReference>
<keyword evidence="8" id="KW-0347">Helicase</keyword>
<feature type="region of interest" description="Domain III" evidence="6">
    <location>
        <begin position="151"/>
        <end position="209"/>
    </location>
</feature>
<evidence type="ECO:0000256" key="1">
    <source>
        <dbReference type="ARBA" id="ARBA00022490"/>
    </source>
</evidence>
<evidence type="ECO:0000256" key="5">
    <source>
        <dbReference type="ARBA" id="ARBA00023204"/>
    </source>
</evidence>
<dbReference type="SMART" id="SM00278">
    <property type="entry name" value="HhH1"/>
    <property type="match status" value="2"/>
</dbReference>
<sequence>MIAFVRGQVSSVGLDSAVVDVGGVGIEVRATPNTLAGLRVGATVTLPTSLVVREDSLTLYGFSDDDERAVFELLQTASGVGPRLAQAMLAVYRPDELRRVVAAEDVRALTRVPGIGKKGAQRIVLELKDRLGAPTGGAAKSDATVTLDGAREPHWRDQVRAALLGLGWSAREAESALDAVTPLAEEQAATTGPDVAALLRAALRTLSRA</sequence>
<dbReference type="GO" id="GO:0000400">
    <property type="term" value="F:four-way junction DNA binding"/>
    <property type="evidence" value="ECO:0007669"/>
    <property type="project" value="UniProtKB-UniRule"/>
</dbReference>
<evidence type="ECO:0000313" key="9">
    <source>
        <dbReference type="Proteomes" id="UP000256485"/>
    </source>
</evidence>
<keyword evidence="9" id="KW-1185">Reference proteome</keyword>
<dbReference type="Pfam" id="PF01330">
    <property type="entry name" value="RuvA_N"/>
    <property type="match status" value="1"/>
</dbReference>
<dbReference type="Pfam" id="PF07499">
    <property type="entry name" value="RuvA_C"/>
    <property type="match status" value="1"/>
</dbReference>
<evidence type="ECO:0000256" key="6">
    <source>
        <dbReference type="HAMAP-Rule" id="MF_00031"/>
    </source>
</evidence>
<dbReference type="GO" id="GO:0048476">
    <property type="term" value="C:Holliday junction resolvase complex"/>
    <property type="evidence" value="ECO:0007669"/>
    <property type="project" value="UniProtKB-UniRule"/>
</dbReference>
<dbReference type="SUPFAM" id="SSF46929">
    <property type="entry name" value="DNA helicase RuvA subunit, C-terminal domain"/>
    <property type="match status" value="1"/>
</dbReference>
<name>A0A3D9VC03_THECX</name>
<dbReference type="GO" id="GO:0006310">
    <property type="term" value="P:DNA recombination"/>
    <property type="evidence" value="ECO:0007669"/>
    <property type="project" value="UniProtKB-UniRule"/>
</dbReference>
<keyword evidence="5 6" id="KW-0234">DNA repair</keyword>
<keyword evidence="8" id="KW-0547">Nucleotide-binding</keyword>
<dbReference type="GO" id="GO:0009378">
    <property type="term" value="F:four-way junction helicase activity"/>
    <property type="evidence" value="ECO:0007669"/>
    <property type="project" value="InterPro"/>
</dbReference>
<comment type="caution">
    <text evidence="8">The sequence shown here is derived from an EMBL/GenBank/DDBJ whole genome shotgun (WGS) entry which is preliminary data.</text>
</comment>
<evidence type="ECO:0000259" key="7">
    <source>
        <dbReference type="SMART" id="SM00278"/>
    </source>
</evidence>
<evidence type="ECO:0000256" key="3">
    <source>
        <dbReference type="ARBA" id="ARBA00023125"/>
    </source>
</evidence>
<keyword evidence="4 6" id="KW-0233">DNA recombination</keyword>
<dbReference type="Gene3D" id="1.10.8.10">
    <property type="entry name" value="DNA helicase RuvA subunit, C-terminal domain"/>
    <property type="match status" value="1"/>
</dbReference>
<dbReference type="InterPro" id="IPR000085">
    <property type="entry name" value="RuvA"/>
</dbReference>
<comment type="caution">
    <text evidence="6">Lacks conserved residue(s) required for the propagation of feature annotation.</text>
</comment>
<comment type="domain">
    <text evidence="6">Has three domains with a flexible linker between the domains II and III and assumes an 'L' shape. Domain III is highly mobile and contacts RuvB.</text>
</comment>
<dbReference type="GO" id="GO:0006281">
    <property type="term" value="P:DNA repair"/>
    <property type="evidence" value="ECO:0007669"/>
    <property type="project" value="UniProtKB-UniRule"/>
</dbReference>
<dbReference type="SUPFAM" id="SSF47781">
    <property type="entry name" value="RuvA domain 2-like"/>
    <property type="match status" value="1"/>
</dbReference>
<accession>A0A3D9VC03</accession>
<organism evidence="8 9">
    <name type="scientific">Thermasporomyces composti</name>
    <dbReference type="NCBI Taxonomy" id="696763"/>
    <lineage>
        <taxon>Bacteria</taxon>
        <taxon>Bacillati</taxon>
        <taxon>Actinomycetota</taxon>
        <taxon>Actinomycetes</taxon>
        <taxon>Propionibacteriales</taxon>
        <taxon>Nocardioidaceae</taxon>
        <taxon>Thermasporomyces</taxon>
    </lineage>
</organism>
<dbReference type="RefSeq" id="WP_115852232.1">
    <property type="nucleotide sequence ID" value="NZ_QTUC01000001.1"/>
</dbReference>
<dbReference type="HAMAP" id="MF_00031">
    <property type="entry name" value="DNA_HJ_migration_RuvA"/>
    <property type="match status" value="1"/>
</dbReference>
<reference evidence="8 9" key="1">
    <citation type="submission" date="2018-08" db="EMBL/GenBank/DDBJ databases">
        <title>Sequencing the genomes of 1000 actinobacteria strains.</title>
        <authorList>
            <person name="Klenk H.-P."/>
        </authorList>
    </citation>
    <scope>NUCLEOTIDE SEQUENCE [LARGE SCALE GENOMIC DNA]</scope>
    <source>
        <strain evidence="8 9">DSM 22891</strain>
    </source>
</reference>
<dbReference type="Proteomes" id="UP000256485">
    <property type="component" value="Unassembled WGS sequence"/>
</dbReference>
<comment type="subcellular location">
    <subcellularLocation>
        <location evidence="6">Cytoplasm</location>
    </subcellularLocation>
</comment>
<dbReference type="CDD" id="cd14332">
    <property type="entry name" value="UBA_RuvA_C"/>
    <property type="match status" value="1"/>
</dbReference>
<keyword evidence="2 6" id="KW-0227">DNA damage</keyword>
<feature type="domain" description="Helix-hairpin-helix DNA-binding motif class 1" evidence="7">
    <location>
        <begin position="72"/>
        <end position="91"/>
    </location>
</feature>
<dbReference type="GO" id="GO:0009379">
    <property type="term" value="C:Holliday junction helicase complex"/>
    <property type="evidence" value="ECO:0007669"/>
    <property type="project" value="InterPro"/>
</dbReference>
<dbReference type="GO" id="GO:0005737">
    <property type="term" value="C:cytoplasm"/>
    <property type="evidence" value="ECO:0007669"/>
    <property type="project" value="UniProtKB-SubCell"/>
</dbReference>
<evidence type="ECO:0000256" key="2">
    <source>
        <dbReference type="ARBA" id="ARBA00022763"/>
    </source>
</evidence>
<dbReference type="InterPro" id="IPR010994">
    <property type="entry name" value="RuvA_2-like"/>
</dbReference>
<dbReference type="Gene3D" id="2.40.50.140">
    <property type="entry name" value="Nucleic acid-binding proteins"/>
    <property type="match status" value="1"/>
</dbReference>
<proteinExistence type="inferred from homology"/>
<dbReference type="InterPro" id="IPR012340">
    <property type="entry name" value="NA-bd_OB-fold"/>
</dbReference>
<dbReference type="InterPro" id="IPR036267">
    <property type="entry name" value="RuvA_C_sf"/>
</dbReference>
<dbReference type="Gene3D" id="1.10.150.20">
    <property type="entry name" value="5' to 3' exonuclease, C-terminal subdomain"/>
    <property type="match status" value="1"/>
</dbReference>
<dbReference type="InterPro" id="IPR003583">
    <property type="entry name" value="Hlx-hairpin-Hlx_DNA-bd_motif"/>
</dbReference>
<dbReference type="InterPro" id="IPR013849">
    <property type="entry name" value="DNA_helicase_Holl-junc_RuvA_I"/>
</dbReference>
<comment type="function">
    <text evidence="6">The RuvA-RuvB-RuvC complex processes Holliday junction (HJ) DNA during genetic recombination and DNA repair, while the RuvA-RuvB complex plays an important role in the rescue of blocked DNA replication forks via replication fork reversal (RFR). RuvA specifically binds to HJ cruciform DNA, conferring on it an open structure. The RuvB hexamer acts as an ATP-dependent pump, pulling dsDNA into and through the RuvAB complex. HJ branch migration allows RuvC to scan DNA until it finds its consensus sequence, where it cleaves and resolves the cruciform DNA.</text>
</comment>
<feature type="domain" description="Helix-hairpin-helix DNA-binding motif class 1" evidence="7">
    <location>
        <begin position="107"/>
        <end position="126"/>
    </location>
</feature>
<dbReference type="Pfam" id="PF14520">
    <property type="entry name" value="HHH_5"/>
    <property type="match status" value="1"/>
</dbReference>
<dbReference type="GO" id="GO:0005524">
    <property type="term" value="F:ATP binding"/>
    <property type="evidence" value="ECO:0007669"/>
    <property type="project" value="InterPro"/>
</dbReference>
<dbReference type="OrthoDB" id="5293449at2"/>
<dbReference type="NCBIfam" id="TIGR00084">
    <property type="entry name" value="ruvA"/>
    <property type="match status" value="1"/>
</dbReference>
<keyword evidence="8" id="KW-0067">ATP-binding</keyword>
<keyword evidence="1 6" id="KW-0963">Cytoplasm</keyword>